<dbReference type="InterPro" id="IPR011029">
    <property type="entry name" value="DEATH-like_dom_sf"/>
</dbReference>
<comment type="subcellular location">
    <subcellularLocation>
        <location evidence="1">Nucleus</location>
        <location evidence="1">Nucleolus</location>
    </subcellularLocation>
</comment>
<dbReference type="InterPro" id="IPR038856">
    <property type="entry name" value="DEDD/DEDD2"/>
</dbReference>
<organism evidence="3 4">
    <name type="scientific">Paralvinella palmiformis</name>
    <dbReference type="NCBI Taxonomy" id="53620"/>
    <lineage>
        <taxon>Eukaryota</taxon>
        <taxon>Metazoa</taxon>
        <taxon>Spiralia</taxon>
        <taxon>Lophotrochozoa</taxon>
        <taxon>Annelida</taxon>
        <taxon>Polychaeta</taxon>
        <taxon>Sedentaria</taxon>
        <taxon>Canalipalpata</taxon>
        <taxon>Terebellida</taxon>
        <taxon>Terebelliformia</taxon>
        <taxon>Alvinellidae</taxon>
        <taxon>Paralvinella</taxon>
    </lineage>
</organism>
<dbReference type="PANTHER" id="PTHR15205:SF0">
    <property type="entry name" value="DED DOMAIN-CONTAINING PROTEIN"/>
    <property type="match status" value="1"/>
</dbReference>
<reference evidence="3" key="1">
    <citation type="journal article" date="2023" name="Mol. Biol. Evol.">
        <title>Third-Generation Sequencing Reveals the Adaptive Role of the Epigenome in Three Deep-Sea Polychaetes.</title>
        <authorList>
            <person name="Perez M."/>
            <person name="Aroh O."/>
            <person name="Sun Y."/>
            <person name="Lan Y."/>
            <person name="Juniper S.K."/>
            <person name="Young C.R."/>
            <person name="Angers B."/>
            <person name="Qian P.Y."/>
        </authorList>
    </citation>
    <scope>NUCLEOTIDE SEQUENCE</scope>
    <source>
        <strain evidence="3">P08H-3</strain>
    </source>
</reference>
<evidence type="ECO:0000259" key="2">
    <source>
        <dbReference type="PROSITE" id="PS50168"/>
    </source>
</evidence>
<sequence length="103" mass="12264">MAQKAVQNKNELLTLQEMFRIVGDQLTARDVRVLRFMFSGIFTAEFLSQIHDGVSFLQALEKVDRIDESNFKNLENYLRIINRRDLYQFLSLRRRTPGMFNLY</sequence>
<dbReference type="InterPro" id="IPR001875">
    <property type="entry name" value="DED_dom"/>
</dbReference>
<dbReference type="SUPFAM" id="SSF47986">
    <property type="entry name" value="DEATH domain"/>
    <property type="match status" value="1"/>
</dbReference>
<dbReference type="GO" id="GO:0042981">
    <property type="term" value="P:regulation of apoptotic process"/>
    <property type="evidence" value="ECO:0007669"/>
    <property type="project" value="InterPro"/>
</dbReference>
<evidence type="ECO:0000313" key="3">
    <source>
        <dbReference type="EMBL" id="KAK2165360.1"/>
    </source>
</evidence>
<accession>A0AAD9K7D1</accession>
<dbReference type="PROSITE" id="PS50168">
    <property type="entry name" value="DED"/>
    <property type="match status" value="1"/>
</dbReference>
<dbReference type="AlphaFoldDB" id="A0AAD9K7D1"/>
<feature type="domain" description="DED" evidence="2">
    <location>
        <begin position="14"/>
        <end position="92"/>
    </location>
</feature>
<dbReference type="EMBL" id="JAODUP010000051">
    <property type="protein sequence ID" value="KAK2165360.1"/>
    <property type="molecule type" value="Genomic_DNA"/>
</dbReference>
<name>A0AAD9K7D1_9ANNE</name>
<gene>
    <name evidence="3" type="ORF">LSH36_51g00060</name>
</gene>
<proteinExistence type="predicted"/>
<dbReference type="Proteomes" id="UP001208570">
    <property type="component" value="Unassembled WGS sequence"/>
</dbReference>
<evidence type="ECO:0000313" key="4">
    <source>
        <dbReference type="Proteomes" id="UP001208570"/>
    </source>
</evidence>
<dbReference type="GO" id="GO:0005730">
    <property type="term" value="C:nucleolus"/>
    <property type="evidence" value="ECO:0007669"/>
    <property type="project" value="UniProtKB-SubCell"/>
</dbReference>
<dbReference type="Gene3D" id="1.10.533.10">
    <property type="entry name" value="Death Domain, Fas"/>
    <property type="match status" value="1"/>
</dbReference>
<protein>
    <recommendedName>
        <fullName evidence="2">DED domain-containing protein</fullName>
    </recommendedName>
</protein>
<dbReference type="SMART" id="SM00031">
    <property type="entry name" value="DED"/>
    <property type="match status" value="1"/>
</dbReference>
<evidence type="ECO:0000256" key="1">
    <source>
        <dbReference type="ARBA" id="ARBA00004604"/>
    </source>
</evidence>
<dbReference type="GO" id="GO:0003677">
    <property type="term" value="F:DNA binding"/>
    <property type="evidence" value="ECO:0007669"/>
    <property type="project" value="TreeGrafter"/>
</dbReference>
<comment type="caution">
    <text evidence="3">The sequence shown here is derived from an EMBL/GenBank/DDBJ whole genome shotgun (WGS) entry which is preliminary data.</text>
</comment>
<dbReference type="GO" id="GO:0008625">
    <property type="term" value="P:extrinsic apoptotic signaling pathway via death domain receptors"/>
    <property type="evidence" value="ECO:0007669"/>
    <property type="project" value="TreeGrafter"/>
</dbReference>
<dbReference type="Pfam" id="PF01335">
    <property type="entry name" value="DED"/>
    <property type="match status" value="1"/>
</dbReference>
<dbReference type="PANTHER" id="PTHR15205">
    <property type="entry name" value="DEATH EFFECTOR DOMAIN-CONTAINING PROTEIN"/>
    <property type="match status" value="1"/>
</dbReference>
<keyword evidence="4" id="KW-1185">Reference proteome</keyword>